<evidence type="ECO:0000259" key="1">
    <source>
        <dbReference type="Pfam" id="PF04937"/>
    </source>
</evidence>
<dbReference type="EMBL" id="NBSK02000002">
    <property type="protein sequence ID" value="KAJ0223449.1"/>
    <property type="molecule type" value="Genomic_DNA"/>
</dbReference>
<name>A0A9R1XS52_LACSA</name>
<proteinExistence type="predicted"/>
<dbReference type="SUPFAM" id="SSF53098">
    <property type="entry name" value="Ribonuclease H-like"/>
    <property type="match status" value="1"/>
</dbReference>
<feature type="domain" description="DUF659" evidence="1">
    <location>
        <begin position="17"/>
        <end position="59"/>
    </location>
</feature>
<protein>
    <recommendedName>
        <fullName evidence="1">DUF659 domain-containing protein</fullName>
    </recommendedName>
</protein>
<dbReference type="PANTHER" id="PTHR32166">
    <property type="entry name" value="OSJNBA0013A04.12 PROTEIN"/>
    <property type="match status" value="1"/>
</dbReference>
<gene>
    <name evidence="2" type="ORF">LSAT_V11C200099740</name>
</gene>
<dbReference type="Proteomes" id="UP000235145">
    <property type="component" value="Unassembled WGS sequence"/>
</dbReference>
<dbReference type="Pfam" id="PF04937">
    <property type="entry name" value="DUF659"/>
    <property type="match status" value="1"/>
</dbReference>
<comment type="caution">
    <text evidence="2">The sequence shown here is derived from an EMBL/GenBank/DDBJ whole genome shotgun (WGS) entry which is preliminary data.</text>
</comment>
<sequence>MNVNILSNGIYFLSINFVGKLMEAERPNLYWTPCATHCLDLMLADIGKQVPRVKSALKKFTNQRNLHRSAITRFATSFITLALIHKQRTNLSNMVISKENVHYAVKLTSPLIKVLRIVDEEKYPAMGCIYEAMDMAKEAIHDSFSKPDDYKTTFYKDVSGVACEEVEKRLYDCIMRLVPQQRDQDKISKELDKYQNAQRLFGNPMADRHRETK</sequence>
<organism evidence="2 3">
    <name type="scientific">Lactuca sativa</name>
    <name type="common">Garden lettuce</name>
    <dbReference type="NCBI Taxonomy" id="4236"/>
    <lineage>
        <taxon>Eukaryota</taxon>
        <taxon>Viridiplantae</taxon>
        <taxon>Streptophyta</taxon>
        <taxon>Embryophyta</taxon>
        <taxon>Tracheophyta</taxon>
        <taxon>Spermatophyta</taxon>
        <taxon>Magnoliopsida</taxon>
        <taxon>eudicotyledons</taxon>
        <taxon>Gunneridae</taxon>
        <taxon>Pentapetalae</taxon>
        <taxon>asterids</taxon>
        <taxon>campanulids</taxon>
        <taxon>Asterales</taxon>
        <taxon>Asteraceae</taxon>
        <taxon>Cichorioideae</taxon>
        <taxon>Cichorieae</taxon>
        <taxon>Lactucinae</taxon>
        <taxon>Lactuca</taxon>
    </lineage>
</organism>
<accession>A0A9R1XS52</accession>
<evidence type="ECO:0000313" key="3">
    <source>
        <dbReference type="Proteomes" id="UP000235145"/>
    </source>
</evidence>
<dbReference type="AlphaFoldDB" id="A0A9R1XS52"/>
<reference evidence="2 3" key="1">
    <citation type="journal article" date="2017" name="Nat. Commun.">
        <title>Genome assembly with in vitro proximity ligation data and whole-genome triplication in lettuce.</title>
        <authorList>
            <person name="Reyes-Chin-Wo S."/>
            <person name="Wang Z."/>
            <person name="Yang X."/>
            <person name="Kozik A."/>
            <person name="Arikit S."/>
            <person name="Song C."/>
            <person name="Xia L."/>
            <person name="Froenicke L."/>
            <person name="Lavelle D.O."/>
            <person name="Truco M.J."/>
            <person name="Xia R."/>
            <person name="Zhu S."/>
            <person name="Xu C."/>
            <person name="Xu H."/>
            <person name="Xu X."/>
            <person name="Cox K."/>
            <person name="Korf I."/>
            <person name="Meyers B.C."/>
            <person name="Michelmore R.W."/>
        </authorList>
    </citation>
    <scope>NUCLEOTIDE SEQUENCE [LARGE SCALE GENOMIC DNA]</scope>
    <source>
        <strain evidence="3">cv. Salinas</strain>
        <tissue evidence="2">Seedlings</tissue>
    </source>
</reference>
<dbReference type="InterPro" id="IPR012337">
    <property type="entry name" value="RNaseH-like_sf"/>
</dbReference>
<dbReference type="PANTHER" id="PTHR32166:SF74">
    <property type="entry name" value="OS05G0256350 PROTEIN"/>
    <property type="match status" value="1"/>
</dbReference>
<keyword evidence="3" id="KW-1185">Reference proteome</keyword>
<evidence type="ECO:0000313" key="2">
    <source>
        <dbReference type="EMBL" id="KAJ0223449.1"/>
    </source>
</evidence>
<dbReference type="InterPro" id="IPR007021">
    <property type="entry name" value="DUF659"/>
</dbReference>